<evidence type="ECO:0000313" key="2">
    <source>
        <dbReference type="Proteomes" id="UP000015104"/>
    </source>
</evidence>
<dbReference type="EnsemblMetazoa" id="tetur05g03390.1">
    <property type="protein sequence ID" value="tetur05g03390.1"/>
    <property type="gene ID" value="tetur05g03390"/>
</dbReference>
<dbReference type="AlphaFoldDB" id="T1K4Q0"/>
<proteinExistence type="predicted"/>
<evidence type="ECO:0000313" key="1">
    <source>
        <dbReference type="EnsemblMetazoa" id="tetur05g03390.1"/>
    </source>
</evidence>
<reference evidence="1" key="2">
    <citation type="submission" date="2015-06" db="UniProtKB">
        <authorList>
            <consortium name="EnsemblMetazoa"/>
        </authorList>
    </citation>
    <scope>IDENTIFICATION</scope>
</reference>
<reference evidence="2" key="1">
    <citation type="submission" date="2011-08" db="EMBL/GenBank/DDBJ databases">
        <authorList>
            <person name="Rombauts S."/>
        </authorList>
    </citation>
    <scope>NUCLEOTIDE SEQUENCE</scope>
    <source>
        <strain evidence="2">London</strain>
    </source>
</reference>
<accession>T1K4Q0</accession>
<name>T1K4Q0_TETUR</name>
<dbReference type="HOGENOM" id="CLU_2674265_0_0_1"/>
<sequence length="75" mass="8580">MEKVKVLVTSMNPGKQLKKPEGRKKLKLKVISPWSKKGKGREEDEAKRRLKIGPPNVRSSVRFISQVTDPGLVRW</sequence>
<dbReference type="EMBL" id="CAEY01001579">
    <property type="status" value="NOT_ANNOTATED_CDS"/>
    <property type="molecule type" value="Genomic_DNA"/>
</dbReference>
<protein>
    <submittedName>
        <fullName evidence="1">Uncharacterized protein</fullName>
    </submittedName>
</protein>
<keyword evidence="2" id="KW-1185">Reference proteome</keyword>
<organism evidence="1 2">
    <name type="scientific">Tetranychus urticae</name>
    <name type="common">Two-spotted spider mite</name>
    <dbReference type="NCBI Taxonomy" id="32264"/>
    <lineage>
        <taxon>Eukaryota</taxon>
        <taxon>Metazoa</taxon>
        <taxon>Ecdysozoa</taxon>
        <taxon>Arthropoda</taxon>
        <taxon>Chelicerata</taxon>
        <taxon>Arachnida</taxon>
        <taxon>Acari</taxon>
        <taxon>Acariformes</taxon>
        <taxon>Trombidiformes</taxon>
        <taxon>Prostigmata</taxon>
        <taxon>Eleutherengona</taxon>
        <taxon>Raphignathae</taxon>
        <taxon>Tetranychoidea</taxon>
        <taxon>Tetranychidae</taxon>
        <taxon>Tetranychus</taxon>
    </lineage>
</organism>
<dbReference type="Proteomes" id="UP000015104">
    <property type="component" value="Unassembled WGS sequence"/>
</dbReference>